<dbReference type="SUPFAM" id="SSF51126">
    <property type="entry name" value="Pectin lyase-like"/>
    <property type="match status" value="1"/>
</dbReference>
<comment type="caution">
    <text evidence="2">The sequence shown here is derived from an EMBL/GenBank/DDBJ whole genome shotgun (WGS) entry which is preliminary data.</text>
</comment>
<dbReference type="Proteomes" id="UP001190700">
    <property type="component" value="Unassembled WGS sequence"/>
</dbReference>
<dbReference type="PANTHER" id="PTHR11319:SF35">
    <property type="entry name" value="OUTER MEMBRANE PROTEIN PMPC-RELATED"/>
    <property type="match status" value="1"/>
</dbReference>
<keyword evidence="1" id="KW-1133">Transmembrane helix</keyword>
<name>A0AAE0CGC4_9CHLO</name>
<protein>
    <submittedName>
        <fullName evidence="2">Uncharacterized protein</fullName>
    </submittedName>
</protein>
<dbReference type="EMBL" id="LGRX02023448">
    <property type="protein sequence ID" value="KAK3254548.1"/>
    <property type="molecule type" value="Genomic_DNA"/>
</dbReference>
<proteinExistence type="predicted"/>
<sequence>MGVLTDLHVEGCTAGLAGGGLYVEGGNVIVHGGRLSGNWAGETGGAVFGTASEQVMRRQGIQLSLVDVRLEGHISSRGAGLMEPRGCHFQQNVATANGGAVFLELSSQTTNLSGCEFVENQALGTSEGLDGLTGNGGVLFLRATEGFQSVNLTHLEGLAFGGNRAAQGGAIGFWQPLDLFATPDPPECAGCLLDGSDAAGYGSADGWATQAMRLEVDPVQAEEVGGLPVKNDLVVRIMDASGQVVAVDNSSRVELRFREPEKCALKEGTYWAQARRGIFTFSGESTDLQLKGNPGTNCQIYFILHELGLETNTSVVPLRSCLPGEEAQEIEAFRYCVPCAEGFLSLGNSTDCVECAQELECSANDVACPLECPGGDEFVVCQGAYVAPQAAHCGMDTVCFLQRVYMCEQGEACTTGDTETCGAGDSENVGRVGRGLDSFADLRLCNEESYAGVSTVLCGSKLPVLCSVDHFPSREFDTCKPCNPREQVLATFVVMCSALAVMFAALFALFFIKPKAAENEDTTSVADKVYEKAMNGEALGTSVEILKAKFALSLMIGYVQVLGQLSQIYPTNLMPDGMQKLLGAFGLLNMNLSTMLNLDCISYYFLPAQLTGGTDYSFAFMQAVVSPVVLVVLISLIYFYMVWRHESQRQQALHAARQMGAPEPDEEAKKEAEVAEMTWRAQTRSTCMGAALFMMMFVHPGISTTMFQLFNCDAIHFDDPTLQIQYWLKMDSEMECFTTWWTTYVSISSFVFSFYVLGFPIMLFYGMQNLRAYQKVRMPRDVAQRHIDLVLAGQWIPCHADDVAAVQLGKTFIASSPAASLRADVITTLVRLWVTSAKSSCDKPDRAVLRALACRWRERAAMGRSSQPVELFLHGNSFRRCDGEDASSIAVAQKQMRGSAVPEVPRSARKRMLSRASTILTRKADPEYTLLLNDGRVVNRVVCFQKLDKGIGGTLVEVPVTRLDDPHYSKACSSPPRRFRVHMMTPVIFRLQ</sequence>
<keyword evidence="3" id="KW-1185">Reference proteome</keyword>
<evidence type="ECO:0000256" key="1">
    <source>
        <dbReference type="SAM" id="Phobius"/>
    </source>
</evidence>
<keyword evidence="1" id="KW-0812">Transmembrane</keyword>
<gene>
    <name evidence="2" type="ORF">CYMTET_36240</name>
</gene>
<feature type="transmembrane region" description="Helical" evidence="1">
    <location>
        <begin position="687"/>
        <end position="710"/>
    </location>
</feature>
<feature type="transmembrane region" description="Helical" evidence="1">
    <location>
        <begin position="618"/>
        <end position="641"/>
    </location>
</feature>
<dbReference type="InterPro" id="IPR011050">
    <property type="entry name" value="Pectin_lyase_fold/virulence"/>
</dbReference>
<dbReference type="PANTHER" id="PTHR11319">
    <property type="entry name" value="G PROTEIN-COUPLED RECEPTOR-RELATED"/>
    <property type="match status" value="1"/>
</dbReference>
<feature type="transmembrane region" description="Helical" evidence="1">
    <location>
        <begin position="488"/>
        <end position="512"/>
    </location>
</feature>
<keyword evidence="1" id="KW-0472">Membrane</keyword>
<feature type="transmembrane region" description="Helical" evidence="1">
    <location>
        <begin position="741"/>
        <end position="765"/>
    </location>
</feature>
<organism evidence="2 3">
    <name type="scientific">Cymbomonas tetramitiformis</name>
    <dbReference type="NCBI Taxonomy" id="36881"/>
    <lineage>
        <taxon>Eukaryota</taxon>
        <taxon>Viridiplantae</taxon>
        <taxon>Chlorophyta</taxon>
        <taxon>Pyramimonadophyceae</taxon>
        <taxon>Pyramimonadales</taxon>
        <taxon>Pyramimonadaceae</taxon>
        <taxon>Cymbomonas</taxon>
    </lineage>
</organism>
<evidence type="ECO:0000313" key="3">
    <source>
        <dbReference type="Proteomes" id="UP001190700"/>
    </source>
</evidence>
<reference evidence="2 3" key="1">
    <citation type="journal article" date="2015" name="Genome Biol. Evol.">
        <title>Comparative Genomics of a Bacterivorous Green Alga Reveals Evolutionary Causalities and Consequences of Phago-Mixotrophic Mode of Nutrition.</title>
        <authorList>
            <person name="Burns J.A."/>
            <person name="Paasch A."/>
            <person name="Narechania A."/>
            <person name="Kim E."/>
        </authorList>
    </citation>
    <scope>NUCLEOTIDE SEQUENCE [LARGE SCALE GENOMIC DNA]</scope>
    <source>
        <strain evidence="2 3">PLY_AMNH</strain>
    </source>
</reference>
<feature type="transmembrane region" description="Helical" evidence="1">
    <location>
        <begin position="581"/>
        <end position="606"/>
    </location>
</feature>
<evidence type="ECO:0000313" key="2">
    <source>
        <dbReference type="EMBL" id="KAK3254548.1"/>
    </source>
</evidence>
<dbReference type="AlphaFoldDB" id="A0AAE0CGC4"/>
<accession>A0AAE0CGC4</accession>